<dbReference type="SMART" id="SM00257">
    <property type="entry name" value="LysM"/>
    <property type="match status" value="1"/>
</dbReference>
<keyword evidence="1" id="KW-0812">Transmembrane</keyword>
<dbReference type="SUPFAM" id="SSF54106">
    <property type="entry name" value="LysM domain"/>
    <property type="match status" value="1"/>
</dbReference>
<feature type="domain" description="LysM" evidence="2">
    <location>
        <begin position="57"/>
        <end position="106"/>
    </location>
</feature>
<dbReference type="Gene3D" id="3.10.350.10">
    <property type="entry name" value="LysM domain"/>
    <property type="match status" value="1"/>
</dbReference>
<keyword evidence="4" id="KW-1185">Reference proteome</keyword>
<evidence type="ECO:0000313" key="4">
    <source>
        <dbReference type="Proteomes" id="UP000243077"/>
    </source>
</evidence>
<dbReference type="AlphaFoldDB" id="A0A2L2BRE2"/>
<dbReference type="PROSITE" id="PS51782">
    <property type="entry name" value="LYSM"/>
    <property type="match status" value="1"/>
</dbReference>
<keyword evidence="1" id="KW-1133">Transmembrane helix</keyword>
<organism evidence="3 4">
    <name type="scientific">Pontimonas salivibrio</name>
    <dbReference type="NCBI Taxonomy" id="1159327"/>
    <lineage>
        <taxon>Bacteria</taxon>
        <taxon>Bacillati</taxon>
        <taxon>Actinomycetota</taxon>
        <taxon>Actinomycetes</taxon>
        <taxon>Micrococcales</taxon>
        <taxon>Microbacteriaceae</taxon>
        <taxon>Pontimonas</taxon>
    </lineage>
</organism>
<dbReference type="CDD" id="cd00118">
    <property type="entry name" value="LysM"/>
    <property type="match status" value="1"/>
</dbReference>
<protein>
    <submittedName>
        <fullName evidence="3">LysM-like protein</fullName>
    </submittedName>
</protein>
<feature type="transmembrane region" description="Helical" evidence="1">
    <location>
        <begin position="25"/>
        <end position="43"/>
    </location>
</feature>
<dbReference type="InterPro" id="IPR036779">
    <property type="entry name" value="LysM_dom_sf"/>
</dbReference>
<evidence type="ECO:0000313" key="3">
    <source>
        <dbReference type="EMBL" id="AVG24172.1"/>
    </source>
</evidence>
<accession>A0A2L2BRE2</accession>
<dbReference type="RefSeq" id="WP_104913687.1">
    <property type="nucleotide sequence ID" value="NZ_CP026923.1"/>
</dbReference>
<dbReference type="Proteomes" id="UP000243077">
    <property type="component" value="Chromosome"/>
</dbReference>
<dbReference type="InterPro" id="IPR018392">
    <property type="entry name" value="LysM"/>
</dbReference>
<dbReference type="KEGG" id="psai:C3B54_111221"/>
<dbReference type="Pfam" id="PF01476">
    <property type="entry name" value="LysM"/>
    <property type="match status" value="1"/>
</dbReference>
<reference evidence="3 4" key="1">
    <citation type="submission" date="2018-02" db="EMBL/GenBank/DDBJ databases">
        <title>Complete genome of the streamlined marine actinobacterium Pontimonas salivibrio CL-TW6 adapted to coastal planktonic lifestype.</title>
        <authorList>
            <person name="Cho B.C."/>
            <person name="Hardies S.C."/>
            <person name="Jang G.I."/>
            <person name="Hwang C.Y."/>
        </authorList>
    </citation>
    <scope>NUCLEOTIDE SEQUENCE [LARGE SCALE GENOMIC DNA]</scope>
    <source>
        <strain evidence="3 4">CL-TW6</strain>
    </source>
</reference>
<proteinExistence type="predicted"/>
<name>A0A2L2BRE2_9MICO</name>
<keyword evidence="1" id="KW-0472">Membrane</keyword>
<sequence>MSLTTLTSPAPTASAPLRITRRGRLVLVGLISLPVLVMSLLFATPGAQAGAEDGTVELYTVLAGESLWDIAEDIAPEQDPRVVIDRLLSANGLTATGLQPGQQLIIPSGL</sequence>
<dbReference type="OrthoDB" id="5084290at2"/>
<gene>
    <name evidence="3" type="ORF">C3B54_111221</name>
</gene>
<evidence type="ECO:0000259" key="2">
    <source>
        <dbReference type="PROSITE" id="PS51782"/>
    </source>
</evidence>
<dbReference type="EMBL" id="CP026923">
    <property type="protein sequence ID" value="AVG24172.1"/>
    <property type="molecule type" value="Genomic_DNA"/>
</dbReference>
<evidence type="ECO:0000256" key="1">
    <source>
        <dbReference type="SAM" id="Phobius"/>
    </source>
</evidence>